<protein>
    <submittedName>
        <fullName evidence="1">Uncharacterized protein</fullName>
    </submittedName>
</protein>
<sequence length="116" mass="13448">MLVKSWGTGLKINQLRWSINDIFIEAMHLMTLGLKDVYPVQGFITKFNKSDGISVHFETYNGWLEDLKLEVINSPRTDLRRVVMTRAERYLHEKAAGIKDKVKDNNHESKQIIISC</sequence>
<dbReference type="AlphaFoldDB" id="A0A170XN47"/>
<evidence type="ECO:0000313" key="1">
    <source>
        <dbReference type="EMBL" id="JAR99033.1"/>
    </source>
</evidence>
<name>A0A170XN47_TRIIF</name>
<reference evidence="1" key="2">
    <citation type="journal article" date="2017" name="J. Med. Entomol.">
        <title>Transcriptome Analysis of the Triatoma infestans (Hemiptera: Reduviidae) Integument.</title>
        <authorList>
            <person name="Calderon-Fernandez G.M."/>
            <person name="Moriconi D.E."/>
            <person name="Dulbecco A.B."/>
            <person name="Juarez M.P."/>
        </authorList>
    </citation>
    <scope>NUCLEOTIDE SEQUENCE</scope>
    <source>
        <strain evidence="1">Int1</strain>
        <tissue evidence="1">Integument</tissue>
    </source>
</reference>
<reference evidence="1" key="1">
    <citation type="submission" date="2016-04" db="EMBL/GenBank/DDBJ databases">
        <authorList>
            <person name="Calderon-Fernandez G.M.Sr."/>
        </authorList>
    </citation>
    <scope>NUCLEOTIDE SEQUENCE</scope>
    <source>
        <strain evidence="1">Int1</strain>
        <tissue evidence="1">Integument</tissue>
    </source>
</reference>
<organism evidence="1">
    <name type="scientific">Triatoma infestans</name>
    <name type="common">Assassin bug</name>
    <dbReference type="NCBI Taxonomy" id="30076"/>
    <lineage>
        <taxon>Eukaryota</taxon>
        <taxon>Metazoa</taxon>
        <taxon>Ecdysozoa</taxon>
        <taxon>Arthropoda</taxon>
        <taxon>Hexapoda</taxon>
        <taxon>Insecta</taxon>
        <taxon>Pterygota</taxon>
        <taxon>Neoptera</taxon>
        <taxon>Paraneoptera</taxon>
        <taxon>Hemiptera</taxon>
        <taxon>Heteroptera</taxon>
        <taxon>Panheteroptera</taxon>
        <taxon>Cimicomorpha</taxon>
        <taxon>Reduviidae</taxon>
        <taxon>Triatominae</taxon>
        <taxon>Triatoma</taxon>
    </lineage>
</organism>
<proteinExistence type="predicted"/>
<accession>A0A170XN47</accession>
<dbReference type="EMBL" id="GEMB01004236">
    <property type="protein sequence ID" value="JAR99033.1"/>
    <property type="molecule type" value="Transcribed_RNA"/>
</dbReference>